<evidence type="ECO:0000313" key="1">
    <source>
        <dbReference type="EMBL" id="ETO86037.1"/>
    </source>
</evidence>
<evidence type="ECO:0000313" key="2">
    <source>
        <dbReference type="Proteomes" id="UP000028582"/>
    </source>
</evidence>
<reference evidence="1 2" key="1">
    <citation type="submission" date="2013-11" db="EMBL/GenBank/DDBJ databases">
        <title>The Genome Sequence of Phytophthora parasitica P1976.</title>
        <authorList>
            <consortium name="The Broad Institute Genomics Platform"/>
            <person name="Russ C."/>
            <person name="Tyler B."/>
            <person name="Panabieres F."/>
            <person name="Shan W."/>
            <person name="Tripathy S."/>
            <person name="Grunwald N."/>
            <person name="Machado M."/>
            <person name="Johnson C.S."/>
            <person name="Walker B."/>
            <person name="Young S."/>
            <person name="Zeng Q."/>
            <person name="Gargeya S."/>
            <person name="Fitzgerald M."/>
            <person name="Haas B."/>
            <person name="Abouelleil A."/>
            <person name="Allen A.W."/>
            <person name="Alvarado L."/>
            <person name="Arachchi H.M."/>
            <person name="Berlin A.M."/>
            <person name="Chapman S.B."/>
            <person name="Gainer-Dewar J."/>
            <person name="Goldberg J."/>
            <person name="Griggs A."/>
            <person name="Gujja S."/>
            <person name="Hansen M."/>
            <person name="Howarth C."/>
            <person name="Imamovic A."/>
            <person name="Ireland A."/>
            <person name="Larimer J."/>
            <person name="McCowan C."/>
            <person name="Murphy C."/>
            <person name="Pearson M."/>
            <person name="Poon T.W."/>
            <person name="Priest M."/>
            <person name="Roberts A."/>
            <person name="Saif S."/>
            <person name="Shea T."/>
            <person name="Sisk P."/>
            <person name="Sykes S."/>
            <person name="Wortman J."/>
            <person name="Nusbaum C."/>
            <person name="Birren B."/>
        </authorList>
    </citation>
    <scope>NUCLEOTIDE SEQUENCE [LARGE SCALE GENOMIC DNA]</scope>
    <source>
        <strain evidence="1 2">P1976</strain>
    </source>
</reference>
<gene>
    <name evidence="1" type="ORF">F444_00384</name>
</gene>
<sequence length="69" mass="7975">MQIESSIAIRLIRCAGREMRHGIATCTTVVSVMDWLKIQNRAKSQDKLKSQNCWSDCYKSVMTMHLQML</sequence>
<proteinExistence type="predicted"/>
<name>A0A081B4H6_PHYNI</name>
<dbReference type="Proteomes" id="UP000028582">
    <property type="component" value="Unassembled WGS sequence"/>
</dbReference>
<comment type="caution">
    <text evidence="1">The sequence shown here is derived from an EMBL/GenBank/DDBJ whole genome shotgun (WGS) entry which is preliminary data.</text>
</comment>
<dbReference type="EMBL" id="ANJA01000092">
    <property type="protein sequence ID" value="ETO86037.1"/>
    <property type="molecule type" value="Genomic_DNA"/>
</dbReference>
<dbReference type="AlphaFoldDB" id="A0A081B4H6"/>
<accession>A0A081B4H6</accession>
<organism evidence="1 2">
    <name type="scientific">Phytophthora nicotianae P1976</name>
    <dbReference type="NCBI Taxonomy" id="1317066"/>
    <lineage>
        <taxon>Eukaryota</taxon>
        <taxon>Sar</taxon>
        <taxon>Stramenopiles</taxon>
        <taxon>Oomycota</taxon>
        <taxon>Peronosporomycetes</taxon>
        <taxon>Peronosporales</taxon>
        <taxon>Peronosporaceae</taxon>
        <taxon>Phytophthora</taxon>
    </lineage>
</organism>
<protein>
    <submittedName>
        <fullName evidence="1">Uncharacterized protein</fullName>
    </submittedName>
</protein>